<dbReference type="Pfam" id="PF02826">
    <property type="entry name" value="2-Hacid_dh_C"/>
    <property type="match status" value="1"/>
</dbReference>
<feature type="domain" description="D-isomer specific 2-hydroxyacid dehydrogenase catalytic" evidence="6">
    <location>
        <begin position="12"/>
        <end position="317"/>
    </location>
</feature>
<dbReference type="InterPro" id="IPR050857">
    <property type="entry name" value="D-2-hydroxyacid_DH"/>
</dbReference>
<dbReference type="AlphaFoldDB" id="A0A0F5JH32"/>
<dbReference type="InterPro" id="IPR029753">
    <property type="entry name" value="D-isomer_DH_CS"/>
</dbReference>
<evidence type="ECO:0000259" key="7">
    <source>
        <dbReference type="Pfam" id="PF02826"/>
    </source>
</evidence>
<evidence type="ECO:0000256" key="1">
    <source>
        <dbReference type="ARBA" id="ARBA00005854"/>
    </source>
</evidence>
<dbReference type="PROSITE" id="PS00670">
    <property type="entry name" value="D_2_HYDROXYACID_DH_2"/>
    <property type="match status" value="1"/>
</dbReference>
<evidence type="ECO:0000313" key="8">
    <source>
        <dbReference type="EMBL" id="KKB57028.1"/>
    </source>
</evidence>
<dbReference type="GO" id="GO:0016616">
    <property type="term" value="F:oxidoreductase activity, acting on the CH-OH group of donors, NAD or NADP as acceptor"/>
    <property type="evidence" value="ECO:0007669"/>
    <property type="project" value="InterPro"/>
</dbReference>
<name>A0A0F5JH32_9BACT</name>
<comment type="caution">
    <text evidence="8">The sequence shown here is derived from an EMBL/GenBank/DDBJ whole genome shotgun (WGS) entry which is preliminary data.</text>
</comment>
<gene>
    <name evidence="8" type="ORF">HMPREF1535_01680</name>
</gene>
<keyword evidence="2" id="KW-0028">Amino-acid biosynthesis</keyword>
<dbReference type="CDD" id="cd12178">
    <property type="entry name" value="2-Hacid_dh_13"/>
    <property type="match status" value="1"/>
</dbReference>
<dbReference type="InterPro" id="IPR029752">
    <property type="entry name" value="D-isomer_DH_CS1"/>
</dbReference>
<dbReference type="SUPFAM" id="SSF52283">
    <property type="entry name" value="Formate/glycerate dehydrogenase catalytic domain-like"/>
    <property type="match status" value="1"/>
</dbReference>
<comment type="similarity">
    <text evidence="1 5">Belongs to the D-isomer specific 2-hydroxyacid dehydrogenase family.</text>
</comment>
<dbReference type="STRING" id="927665.HMPREF1535_01680"/>
<dbReference type="GO" id="GO:0008652">
    <property type="term" value="P:amino acid biosynthetic process"/>
    <property type="evidence" value="ECO:0007669"/>
    <property type="project" value="UniProtKB-KW"/>
</dbReference>
<dbReference type="RefSeq" id="WP_046145825.1">
    <property type="nucleotide sequence ID" value="NZ_KQ033912.1"/>
</dbReference>
<dbReference type="PANTHER" id="PTHR42789:SF1">
    <property type="entry name" value="D-ISOMER SPECIFIC 2-HYDROXYACID DEHYDROGENASE FAMILY PROTEIN (AFU_ORTHOLOGUE AFUA_6G10090)"/>
    <property type="match status" value="1"/>
</dbReference>
<feature type="domain" description="D-isomer specific 2-hydroxyacid dehydrogenase NAD-binding" evidence="7">
    <location>
        <begin position="107"/>
        <end position="286"/>
    </location>
</feature>
<dbReference type="PROSITE" id="PS00671">
    <property type="entry name" value="D_2_HYDROXYACID_DH_3"/>
    <property type="match status" value="1"/>
</dbReference>
<dbReference type="Pfam" id="PF00389">
    <property type="entry name" value="2-Hacid_dh"/>
    <property type="match status" value="1"/>
</dbReference>
<dbReference type="FunFam" id="3.40.50.720:FF:000203">
    <property type="entry name" value="D-3-phosphoglycerate dehydrogenase (SerA)"/>
    <property type="match status" value="1"/>
</dbReference>
<dbReference type="PATRIC" id="fig|927665.4.peg.1719"/>
<dbReference type="InterPro" id="IPR006140">
    <property type="entry name" value="D-isomer_DH_NAD-bd"/>
</dbReference>
<evidence type="ECO:0000313" key="9">
    <source>
        <dbReference type="Proteomes" id="UP000033047"/>
    </source>
</evidence>
<dbReference type="Gene3D" id="3.40.50.720">
    <property type="entry name" value="NAD(P)-binding Rossmann-like Domain"/>
    <property type="match status" value="2"/>
</dbReference>
<dbReference type="EMBL" id="AQHV01000010">
    <property type="protein sequence ID" value="KKB57028.1"/>
    <property type="molecule type" value="Genomic_DNA"/>
</dbReference>
<dbReference type="SUPFAM" id="SSF51735">
    <property type="entry name" value="NAD(P)-binding Rossmann-fold domains"/>
    <property type="match status" value="1"/>
</dbReference>
<accession>A0A0F5JH32</accession>
<sequence>MTKILVTYDMFREGFTELESKYDVTFPDGRDFTYEEVFEMIPEYDVLCSMFDFPVNKELIDHAPDLKMVANYAVGYNNIDVAYCLEKGITVANTPDPVTAPTANLALGLMIDTARRITECDRKLRTLGKEMKVGVLENLGVNITGQTLGIIGMGRIGKALAKRANACGMEVIYHNRRPLYVEEETKLNVTYVSMEELLAKSDFVSLNAPYTPDTYHIIGETELKQMKPSAILINTARGPLVDEHALVKALQDGTIHGAGLDVFEFGDYPLPELLEMENVVLTPHIGTQTMDVRIVMARTVCNNVIGFLEGDRPVSRVMRP</sequence>
<protein>
    <recommendedName>
        <fullName evidence="10">Dihydrofolate reductase</fullName>
    </recommendedName>
</protein>
<evidence type="ECO:0000256" key="3">
    <source>
        <dbReference type="ARBA" id="ARBA00023002"/>
    </source>
</evidence>
<evidence type="ECO:0000259" key="6">
    <source>
        <dbReference type="Pfam" id="PF00389"/>
    </source>
</evidence>
<keyword evidence="3 5" id="KW-0560">Oxidoreductase</keyword>
<dbReference type="PANTHER" id="PTHR42789">
    <property type="entry name" value="D-ISOMER SPECIFIC 2-HYDROXYACID DEHYDROGENASE FAMILY PROTEIN (AFU_ORTHOLOGUE AFUA_6G10090)"/>
    <property type="match status" value="1"/>
</dbReference>
<reference evidence="8 9" key="1">
    <citation type="submission" date="2013-04" db="EMBL/GenBank/DDBJ databases">
        <title>The Genome Sequence of Parabacteroides goldsteinii DSM 19448.</title>
        <authorList>
            <consortium name="The Broad Institute Genomics Platform"/>
            <person name="Earl A."/>
            <person name="Ward D."/>
            <person name="Feldgarden M."/>
            <person name="Gevers D."/>
            <person name="Martens E."/>
            <person name="Sakamoto M."/>
            <person name="Benno Y."/>
            <person name="Song Y."/>
            <person name="Liu C."/>
            <person name="Lee J."/>
            <person name="Bolanos M."/>
            <person name="Vaisanen M.L."/>
            <person name="Finegold S.M."/>
            <person name="Walker B."/>
            <person name="Young S."/>
            <person name="Zeng Q."/>
            <person name="Gargeya S."/>
            <person name="Fitzgerald M."/>
            <person name="Haas B."/>
            <person name="Abouelleil A."/>
            <person name="Allen A.W."/>
            <person name="Alvarado L."/>
            <person name="Arachchi H.M."/>
            <person name="Berlin A.M."/>
            <person name="Chapman S.B."/>
            <person name="Gainer-Dewar J."/>
            <person name="Goldberg J."/>
            <person name="Griggs A."/>
            <person name="Gujja S."/>
            <person name="Hansen M."/>
            <person name="Howarth C."/>
            <person name="Imamovic A."/>
            <person name="Ireland A."/>
            <person name="Larimer J."/>
            <person name="McCowan C."/>
            <person name="Murphy C."/>
            <person name="Pearson M."/>
            <person name="Poon T.W."/>
            <person name="Priest M."/>
            <person name="Roberts A."/>
            <person name="Saif S."/>
            <person name="Shea T."/>
            <person name="Sisk P."/>
            <person name="Sykes S."/>
            <person name="Wortman J."/>
            <person name="Nusbaum C."/>
            <person name="Birren B."/>
        </authorList>
    </citation>
    <scope>NUCLEOTIDE SEQUENCE [LARGE SCALE GENOMIC DNA]</scope>
    <source>
        <strain evidence="8 9">DSM 19448</strain>
    </source>
</reference>
<proteinExistence type="inferred from homology"/>
<keyword evidence="4" id="KW-0520">NAD</keyword>
<evidence type="ECO:0000256" key="5">
    <source>
        <dbReference type="RuleBase" id="RU003719"/>
    </source>
</evidence>
<dbReference type="Proteomes" id="UP000033047">
    <property type="component" value="Unassembled WGS sequence"/>
</dbReference>
<dbReference type="InterPro" id="IPR036291">
    <property type="entry name" value="NAD(P)-bd_dom_sf"/>
</dbReference>
<evidence type="ECO:0008006" key="10">
    <source>
        <dbReference type="Google" id="ProtNLM"/>
    </source>
</evidence>
<dbReference type="InterPro" id="IPR006139">
    <property type="entry name" value="D-isomer_2_OHA_DH_cat_dom"/>
</dbReference>
<dbReference type="PROSITE" id="PS00065">
    <property type="entry name" value="D_2_HYDROXYACID_DH_1"/>
    <property type="match status" value="1"/>
</dbReference>
<evidence type="ECO:0000256" key="4">
    <source>
        <dbReference type="ARBA" id="ARBA00023027"/>
    </source>
</evidence>
<evidence type="ECO:0000256" key="2">
    <source>
        <dbReference type="ARBA" id="ARBA00022605"/>
    </source>
</evidence>
<organism evidence="8 9">
    <name type="scientific">Parabacteroides goldsteinii DSM 19448 = WAL 12034</name>
    <dbReference type="NCBI Taxonomy" id="927665"/>
    <lineage>
        <taxon>Bacteria</taxon>
        <taxon>Pseudomonadati</taxon>
        <taxon>Bacteroidota</taxon>
        <taxon>Bacteroidia</taxon>
        <taxon>Bacteroidales</taxon>
        <taxon>Tannerellaceae</taxon>
        <taxon>Parabacteroides</taxon>
    </lineage>
</organism>
<dbReference type="GO" id="GO:0051287">
    <property type="term" value="F:NAD binding"/>
    <property type="evidence" value="ECO:0007669"/>
    <property type="project" value="InterPro"/>
</dbReference>
<dbReference type="HOGENOM" id="CLU_019796_1_2_10"/>